<evidence type="ECO:0000313" key="3">
    <source>
        <dbReference type="Proteomes" id="UP000078529"/>
    </source>
</evidence>
<dbReference type="Pfam" id="PF02581">
    <property type="entry name" value="TMP-TENI"/>
    <property type="match status" value="1"/>
</dbReference>
<dbReference type="Proteomes" id="UP000078529">
    <property type="component" value="Unassembled WGS sequence"/>
</dbReference>
<organism evidence="2 3">
    <name type="scientific">Aureimonas ureilytica</name>
    <dbReference type="NCBI Taxonomy" id="401562"/>
    <lineage>
        <taxon>Bacteria</taxon>
        <taxon>Pseudomonadati</taxon>
        <taxon>Pseudomonadota</taxon>
        <taxon>Alphaproteobacteria</taxon>
        <taxon>Hyphomicrobiales</taxon>
        <taxon>Aurantimonadaceae</taxon>
        <taxon>Aureimonas</taxon>
    </lineage>
</organism>
<name>A0A175RHS6_9HYPH</name>
<gene>
    <name evidence="2" type="ORF">NS365_19005</name>
</gene>
<sequence>MTDDAPIRPRLVLATTLLPDGPEGLERLREALSAGDVASVFLDPAGRADAAFQDFCEAAVPIVQEAGAAAIVAEDTRCAGRVKADGFHTSGGSIEALGEAMARFSPRLIVGASGFNTRHDALEAGERMPDYVLFGKLGADGDAEPHRRNVELGGWWSSIVEIPCIVQGGGDLATLPQAIATGAEFILLSRAIFGEAEGVAARVTEANRLFDEAAAVEAA</sequence>
<dbReference type="Gene3D" id="3.20.20.70">
    <property type="entry name" value="Aldolase class I"/>
    <property type="match status" value="1"/>
</dbReference>
<dbReference type="InterPro" id="IPR013785">
    <property type="entry name" value="Aldolase_TIM"/>
</dbReference>
<dbReference type="EMBL" id="LDQA01000056">
    <property type="protein sequence ID" value="KTR03266.1"/>
    <property type="molecule type" value="Genomic_DNA"/>
</dbReference>
<keyword evidence="2" id="KW-0808">Transferase</keyword>
<comment type="caution">
    <text evidence="2">The sequence shown here is derived from an EMBL/GenBank/DDBJ whole genome shotgun (WGS) entry which is preliminary data.</text>
</comment>
<reference evidence="2 3" key="1">
    <citation type="journal article" date="2016" name="Front. Microbiol.">
        <title>Genomic Resource of Rice Seed Associated Bacteria.</title>
        <authorList>
            <person name="Midha S."/>
            <person name="Bansal K."/>
            <person name="Sharma S."/>
            <person name="Kumar N."/>
            <person name="Patil P.P."/>
            <person name="Chaudhry V."/>
            <person name="Patil P.B."/>
        </authorList>
    </citation>
    <scope>NUCLEOTIDE SEQUENCE [LARGE SCALE GENOMIC DNA]</scope>
    <source>
        <strain evidence="2 3">NS365</strain>
    </source>
</reference>
<evidence type="ECO:0000259" key="1">
    <source>
        <dbReference type="Pfam" id="PF02581"/>
    </source>
</evidence>
<dbReference type="NCBIfam" id="NF005080">
    <property type="entry name" value="PRK06512.1"/>
    <property type="match status" value="1"/>
</dbReference>
<accession>A0A175RHS6</accession>
<dbReference type="EC" id="2.5.1.3" evidence="2"/>
<dbReference type="SUPFAM" id="SSF51391">
    <property type="entry name" value="Thiamin phosphate synthase"/>
    <property type="match status" value="1"/>
</dbReference>
<dbReference type="GO" id="GO:0004789">
    <property type="term" value="F:thiamine-phosphate diphosphorylase activity"/>
    <property type="evidence" value="ECO:0007669"/>
    <property type="project" value="UniProtKB-EC"/>
</dbReference>
<keyword evidence="3" id="KW-1185">Reference proteome</keyword>
<dbReference type="InterPro" id="IPR022998">
    <property type="entry name" value="ThiamineP_synth_TenI"/>
</dbReference>
<dbReference type="GO" id="GO:0009228">
    <property type="term" value="P:thiamine biosynthetic process"/>
    <property type="evidence" value="ECO:0007669"/>
    <property type="project" value="UniProtKB-KW"/>
</dbReference>
<protein>
    <submittedName>
        <fullName evidence="2">Thiamine-phosphate pyrophosphorylase</fullName>
        <ecNumber evidence="2">2.5.1.3</ecNumber>
    </submittedName>
</protein>
<proteinExistence type="predicted"/>
<dbReference type="CDD" id="cd00564">
    <property type="entry name" value="TMP_TenI"/>
    <property type="match status" value="1"/>
</dbReference>
<dbReference type="AlphaFoldDB" id="A0A175RHS6"/>
<feature type="domain" description="Thiamine phosphate synthase/TenI" evidence="1">
    <location>
        <begin position="23"/>
        <end position="192"/>
    </location>
</feature>
<dbReference type="PATRIC" id="fig|401562.4.peg.3745"/>
<dbReference type="RefSeq" id="WP_058601865.1">
    <property type="nucleotide sequence ID" value="NZ_LDQA01000056.1"/>
</dbReference>
<dbReference type="InterPro" id="IPR036206">
    <property type="entry name" value="ThiamineP_synth_sf"/>
</dbReference>
<evidence type="ECO:0000313" key="2">
    <source>
        <dbReference type="EMBL" id="KTR03266.1"/>
    </source>
</evidence>